<name>A0A5J4PDR8_9ZZZZ</name>
<evidence type="ECO:0000313" key="1">
    <source>
        <dbReference type="EMBL" id="KAA6307128.1"/>
    </source>
</evidence>
<dbReference type="EMBL" id="SNRY01009394">
    <property type="protein sequence ID" value="KAA6307128.1"/>
    <property type="molecule type" value="Genomic_DNA"/>
</dbReference>
<reference evidence="1" key="1">
    <citation type="submission" date="2019-03" db="EMBL/GenBank/DDBJ databases">
        <title>Single cell metagenomics reveals metabolic interactions within the superorganism composed of flagellate Streblomastix strix and complex community of Bacteroidetes bacteria on its surface.</title>
        <authorList>
            <person name="Treitli S.C."/>
            <person name="Kolisko M."/>
            <person name="Husnik F."/>
            <person name="Keeling P."/>
            <person name="Hampl V."/>
        </authorList>
    </citation>
    <scope>NUCLEOTIDE SEQUENCE</scope>
    <source>
        <strain evidence="1">STM</strain>
    </source>
</reference>
<accession>A0A5J4PDR8</accession>
<proteinExistence type="predicted"/>
<protein>
    <submittedName>
        <fullName evidence="1">Uncharacterized protein</fullName>
    </submittedName>
</protein>
<feature type="non-terminal residue" evidence="1">
    <location>
        <position position="76"/>
    </location>
</feature>
<gene>
    <name evidence="1" type="ORF">EZS27_041207</name>
</gene>
<organism evidence="1">
    <name type="scientific">termite gut metagenome</name>
    <dbReference type="NCBI Taxonomy" id="433724"/>
    <lineage>
        <taxon>unclassified sequences</taxon>
        <taxon>metagenomes</taxon>
        <taxon>organismal metagenomes</taxon>
    </lineage>
</organism>
<dbReference type="AlphaFoldDB" id="A0A5J4PDR8"/>
<comment type="caution">
    <text evidence="1">The sequence shown here is derived from an EMBL/GenBank/DDBJ whole genome shotgun (WGS) entry which is preliminary data.</text>
</comment>
<sequence length="76" mass="8844">MDTTQAFWWFIFNRDQLLLKKKNGTYAIPCAKKPPKRQSLLQQRHLTNVLCRTVESQGIRANNLLLVVALLLPHFP</sequence>